<dbReference type="InterPro" id="IPR027417">
    <property type="entry name" value="P-loop_NTPase"/>
</dbReference>
<feature type="compositionally biased region" description="Polar residues" evidence="4">
    <location>
        <begin position="505"/>
        <end position="516"/>
    </location>
</feature>
<feature type="coiled-coil region" evidence="3">
    <location>
        <begin position="536"/>
        <end position="596"/>
    </location>
</feature>
<sequence length="600" mass="67942">MSSNLLINSHAISKSYGTHTLFSDISLGFFSDERLGLIGPNGSGKSTLLKIFAGIENPDSGKIVQKRDALVVYLPQEDRFDPEKTVEETLFHALSEEHREAEHYQRLREISRQVVFPNREQRVGTLSGGWRKRLAISQALIQEPDLLLMDEPTNHLDMEGILWLEGLLKQASFAFVLVSHDRYFLENTTNRIVELNKQYPEGFLKVEGNYSSFLQKREEMLNQQAQQELVLSNKVHRELNWLRRGPKARTSKARYRLDSAQQLQDELGAVKARNAQGKAAEIDFEATQRKTKKLLEAKDLGISRGGKQLFAHLGLQLSPGRCAGILGRNGSGKSTLMQLLKGDLSPDSGSIKWADGVQIVTFDQKREQLDPTQTLKEALCPQGDQVIFQGRALHIASWAKRFLFPSEKLGLPVSQLSGGEQARVLIANLMLKPADILLLDEPTNDLDIPTLEVLEESLQDFPGAIVLITHDRFLLDRLSDILLYLDGHGKAEIFADYHQWLEARNSQPSKEASTGHSPPPKQKVSQGLSYEERKELNRIEQKISKAEQVVDAFQQRLHDPEITSDFERLTELYAQLKEAENKVAQLYQRWEELELINQNN</sequence>
<dbReference type="Proteomes" id="UP000294325">
    <property type="component" value="Chromosome"/>
</dbReference>
<evidence type="ECO:0000256" key="2">
    <source>
        <dbReference type="ARBA" id="ARBA00022840"/>
    </source>
</evidence>
<evidence type="ECO:0000256" key="1">
    <source>
        <dbReference type="ARBA" id="ARBA00022741"/>
    </source>
</evidence>
<organism evidence="6 7">
    <name type="scientific">Nitrosococcus wardiae</name>
    <dbReference type="NCBI Taxonomy" id="1814290"/>
    <lineage>
        <taxon>Bacteria</taxon>
        <taxon>Pseudomonadati</taxon>
        <taxon>Pseudomonadota</taxon>
        <taxon>Gammaproteobacteria</taxon>
        <taxon>Chromatiales</taxon>
        <taxon>Chromatiaceae</taxon>
        <taxon>Nitrosococcus</taxon>
    </lineage>
</organism>
<dbReference type="InterPro" id="IPR032524">
    <property type="entry name" value="ABC_tran_C"/>
</dbReference>
<name>A0A4P7BVB3_9GAMM</name>
<keyword evidence="7" id="KW-1185">Reference proteome</keyword>
<reference evidence="6 7" key="1">
    <citation type="submission" date="2019-03" db="EMBL/GenBank/DDBJ databases">
        <title>The genome sequence of Nitrosococcus wardiae strain D1FHST reveals the archetypal metabolic capacity of ammonia-oxidizing Gammaproteobacteria.</title>
        <authorList>
            <person name="Wang L."/>
            <person name="Lim C.K."/>
            <person name="Hanson T.E."/>
            <person name="Dang H."/>
            <person name="Klotz M.G."/>
        </authorList>
    </citation>
    <scope>NUCLEOTIDE SEQUENCE [LARGE SCALE GENOMIC DNA]</scope>
    <source>
        <strain evidence="6 7">D1FHS</strain>
    </source>
</reference>
<dbReference type="InterPro" id="IPR051309">
    <property type="entry name" value="ABCF_ATPase"/>
</dbReference>
<dbReference type="InterPro" id="IPR003593">
    <property type="entry name" value="AAA+_ATPase"/>
</dbReference>
<dbReference type="InterPro" id="IPR003439">
    <property type="entry name" value="ABC_transporter-like_ATP-bd"/>
</dbReference>
<dbReference type="Pfam" id="PF00005">
    <property type="entry name" value="ABC_tran"/>
    <property type="match status" value="2"/>
</dbReference>
<dbReference type="AlphaFoldDB" id="A0A4P7BVB3"/>
<dbReference type="PROSITE" id="PS50893">
    <property type="entry name" value="ABC_TRANSPORTER_2"/>
    <property type="match status" value="2"/>
</dbReference>
<feature type="domain" description="ABC transporter" evidence="5">
    <location>
        <begin position="7"/>
        <end position="222"/>
    </location>
</feature>
<gene>
    <name evidence="6" type="ORF">E3U44_00265</name>
</gene>
<protein>
    <submittedName>
        <fullName evidence="6">ABC transporter ATP-binding protein</fullName>
    </submittedName>
</protein>
<evidence type="ECO:0000256" key="4">
    <source>
        <dbReference type="SAM" id="MobiDB-lite"/>
    </source>
</evidence>
<dbReference type="PANTHER" id="PTHR42855:SF1">
    <property type="entry name" value="ABC TRANSPORTER DOMAIN-CONTAINING PROTEIN"/>
    <property type="match status" value="1"/>
</dbReference>
<evidence type="ECO:0000313" key="6">
    <source>
        <dbReference type="EMBL" id="QBQ53109.1"/>
    </source>
</evidence>
<keyword evidence="2 6" id="KW-0067">ATP-binding</keyword>
<dbReference type="KEGG" id="nwr:E3U44_00265"/>
<dbReference type="CDD" id="cd03221">
    <property type="entry name" value="ABCF_EF-3"/>
    <property type="match status" value="2"/>
</dbReference>
<dbReference type="OrthoDB" id="9808609at2"/>
<dbReference type="Gene3D" id="1.10.287.380">
    <property type="entry name" value="Valyl-tRNA synthetase, C-terminal domain"/>
    <property type="match status" value="1"/>
</dbReference>
<dbReference type="InterPro" id="IPR017871">
    <property type="entry name" value="ABC_transporter-like_CS"/>
</dbReference>
<dbReference type="PANTHER" id="PTHR42855">
    <property type="entry name" value="ABC TRANSPORTER ATP-BINDING SUBUNIT"/>
    <property type="match status" value="1"/>
</dbReference>
<feature type="domain" description="ABC transporter" evidence="5">
    <location>
        <begin position="295"/>
        <end position="513"/>
    </location>
</feature>
<evidence type="ECO:0000256" key="3">
    <source>
        <dbReference type="SAM" id="Coils"/>
    </source>
</evidence>
<dbReference type="PROSITE" id="PS00211">
    <property type="entry name" value="ABC_TRANSPORTER_1"/>
    <property type="match status" value="2"/>
</dbReference>
<feature type="region of interest" description="Disordered" evidence="4">
    <location>
        <begin position="505"/>
        <end position="529"/>
    </location>
</feature>
<proteinExistence type="predicted"/>
<dbReference type="Pfam" id="PF16326">
    <property type="entry name" value="ABC_tran_CTD"/>
    <property type="match status" value="1"/>
</dbReference>
<dbReference type="SMART" id="SM00382">
    <property type="entry name" value="AAA"/>
    <property type="match status" value="2"/>
</dbReference>
<dbReference type="EMBL" id="CP038033">
    <property type="protein sequence ID" value="QBQ53109.1"/>
    <property type="molecule type" value="Genomic_DNA"/>
</dbReference>
<dbReference type="GO" id="GO:0016887">
    <property type="term" value="F:ATP hydrolysis activity"/>
    <property type="evidence" value="ECO:0007669"/>
    <property type="project" value="InterPro"/>
</dbReference>
<evidence type="ECO:0000313" key="7">
    <source>
        <dbReference type="Proteomes" id="UP000294325"/>
    </source>
</evidence>
<evidence type="ECO:0000259" key="5">
    <source>
        <dbReference type="PROSITE" id="PS50893"/>
    </source>
</evidence>
<dbReference type="Gene3D" id="3.40.50.300">
    <property type="entry name" value="P-loop containing nucleotide triphosphate hydrolases"/>
    <property type="match status" value="2"/>
</dbReference>
<accession>A0A4P7BVB3</accession>
<dbReference type="GO" id="GO:0003677">
    <property type="term" value="F:DNA binding"/>
    <property type="evidence" value="ECO:0007669"/>
    <property type="project" value="InterPro"/>
</dbReference>
<dbReference type="InterPro" id="IPR037118">
    <property type="entry name" value="Val-tRNA_synth_C_sf"/>
</dbReference>
<keyword evidence="1" id="KW-0547">Nucleotide-binding</keyword>
<dbReference type="RefSeq" id="WP_134356127.1">
    <property type="nucleotide sequence ID" value="NZ_CP038033.1"/>
</dbReference>
<dbReference type="SUPFAM" id="SSF52540">
    <property type="entry name" value="P-loop containing nucleoside triphosphate hydrolases"/>
    <property type="match status" value="2"/>
</dbReference>
<keyword evidence="3" id="KW-0175">Coiled coil</keyword>
<dbReference type="GO" id="GO:0005524">
    <property type="term" value="F:ATP binding"/>
    <property type="evidence" value="ECO:0007669"/>
    <property type="project" value="UniProtKB-KW"/>
</dbReference>